<evidence type="ECO:0000313" key="3">
    <source>
        <dbReference type="Proteomes" id="UP000029409"/>
    </source>
</evidence>
<dbReference type="eggNOG" id="COG1668">
    <property type="taxonomic scope" value="Bacteria"/>
</dbReference>
<gene>
    <name evidence="2" type="ORF">PDUR_23195</name>
</gene>
<feature type="transmembrane region" description="Helical" evidence="1">
    <location>
        <begin position="73"/>
        <end position="93"/>
    </location>
</feature>
<keyword evidence="1" id="KW-0812">Transmembrane</keyword>
<dbReference type="KEGG" id="pdu:PDUR_23195"/>
<keyword evidence="1" id="KW-0472">Membrane</keyword>
<accession>A0A089HR55</accession>
<evidence type="ECO:0000313" key="2">
    <source>
        <dbReference type="EMBL" id="AIQ14471.1"/>
    </source>
</evidence>
<feature type="transmembrane region" description="Helical" evidence="1">
    <location>
        <begin position="148"/>
        <end position="175"/>
    </location>
</feature>
<evidence type="ECO:0008006" key="4">
    <source>
        <dbReference type="Google" id="ProtNLM"/>
    </source>
</evidence>
<feature type="transmembrane region" description="Helical" evidence="1">
    <location>
        <begin position="182"/>
        <end position="201"/>
    </location>
</feature>
<keyword evidence="3" id="KW-1185">Reference proteome</keyword>
<dbReference type="Pfam" id="PF12679">
    <property type="entry name" value="ABC2_membrane_2"/>
    <property type="match status" value="1"/>
</dbReference>
<evidence type="ECO:0000256" key="1">
    <source>
        <dbReference type="SAM" id="Phobius"/>
    </source>
</evidence>
<feature type="transmembrane region" description="Helical" evidence="1">
    <location>
        <begin position="230"/>
        <end position="252"/>
    </location>
</feature>
<dbReference type="STRING" id="44251.PDUR_23195"/>
<dbReference type="GO" id="GO:0005886">
    <property type="term" value="C:plasma membrane"/>
    <property type="evidence" value="ECO:0007669"/>
    <property type="project" value="UniProtKB-SubCell"/>
</dbReference>
<reference evidence="2 3" key="1">
    <citation type="submission" date="2014-08" db="EMBL/GenBank/DDBJ databases">
        <title>Comparative genomics of the Paenibacillus odorifer group.</title>
        <authorList>
            <person name="den Bakker H.C."/>
            <person name="Tsai Y.-C."/>
            <person name="Martin N."/>
            <person name="Korlach J."/>
            <person name="Wiedmann M."/>
        </authorList>
    </citation>
    <scope>NUCLEOTIDE SEQUENCE [LARGE SCALE GENOMIC DNA]</scope>
    <source>
        <strain evidence="2 3">DSM 1735</strain>
    </source>
</reference>
<dbReference type="Proteomes" id="UP000029409">
    <property type="component" value="Chromosome"/>
</dbReference>
<dbReference type="RefSeq" id="WP_042208234.1">
    <property type="nucleotide sequence ID" value="NZ_CP009288.1"/>
</dbReference>
<feature type="transmembrane region" description="Helical" evidence="1">
    <location>
        <begin position="21"/>
        <end position="42"/>
    </location>
</feature>
<dbReference type="GO" id="GO:0140359">
    <property type="term" value="F:ABC-type transporter activity"/>
    <property type="evidence" value="ECO:0007669"/>
    <property type="project" value="InterPro"/>
</dbReference>
<organism evidence="2 3">
    <name type="scientific">Paenibacillus durus</name>
    <name type="common">Paenibacillus azotofixans</name>
    <dbReference type="NCBI Taxonomy" id="44251"/>
    <lineage>
        <taxon>Bacteria</taxon>
        <taxon>Bacillati</taxon>
        <taxon>Bacillota</taxon>
        <taxon>Bacilli</taxon>
        <taxon>Bacillales</taxon>
        <taxon>Paenibacillaceae</taxon>
        <taxon>Paenibacillus</taxon>
    </lineage>
</organism>
<proteinExistence type="predicted"/>
<dbReference type="AlphaFoldDB" id="A0A089HR55"/>
<keyword evidence="1" id="KW-1133">Transmembrane helix</keyword>
<sequence>MRSAWIFFRKEMLEMIRSYKLLWIPVVFIILGIMQPISAYYMPEILKMSGDVPQGLLELYKMPGAGEVMAKSIGQYGMVGLLVLALSAMNSFAGEREGGTAELVLARPLTPLAAASPKWLAQLTLLALSLGLGAACAGYYTVRLIGGLSWSAVLAASALYGLWLLCVVSLTLLFSARLRAPAAAFLSLAAAAGLGLLHTLLPRPLRWSPAALPQLSAEALMQQGAAAYTWVFPVLSGIALIVLCFLGASLLLGRNKLPRF</sequence>
<name>A0A089HR55_PAEDU</name>
<feature type="transmembrane region" description="Helical" evidence="1">
    <location>
        <begin position="119"/>
        <end position="142"/>
    </location>
</feature>
<dbReference type="EMBL" id="CP009288">
    <property type="protein sequence ID" value="AIQ14471.1"/>
    <property type="molecule type" value="Genomic_DNA"/>
</dbReference>
<dbReference type="PANTHER" id="PTHR43471">
    <property type="entry name" value="ABC TRANSPORTER PERMEASE"/>
    <property type="match status" value="1"/>
</dbReference>
<dbReference type="OrthoDB" id="4187110at2"/>
<protein>
    <recommendedName>
        <fullName evidence="4">ABC transporter permease</fullName>
    </recommendedName>
</protein>